<name>A0A4P2Q839_SORCE</name>
<evidence type="ECO:0000313" key="7">
    <source>
        <dbReference type="EMBL" id="AUX25193.1"/>
    </source>
</evidence>
<evidence type="ECO:0000313" key="8">
    <source>
        <dbReference type="Proteomes" id="UP000295781"/>
    </source>
</evidence>
<feature type="signal peptide" evidence="5">
    <location>
        <begin position="1"/>
        <end position="25"/>
    </location>
</feature>
<keyword evidence="2 5" id="KW-0732">Signal</keyword>
<dbReference type="GO" id="GO:0052689">
    <property type="term" value="F:carboxylic ester hydrolase activity"/>
    <property type="evidence" value="ECO:0007669"/>
    <property type="project" value="UniProtKB-KW"/>
</dbReference>
<evidence type="ECO:0000256" key="2">
    <source>
        <dbReference type="ARBA" id="ARBA00022729"/>
    </source>
</evidence>
<sequence length="494" mass="50532">MSVRSRTAYRFTTLAIPILALLNFAGCSSGTGSGDTEGGDWGTGGGTPGGGEGVAAGGGSATSGGATTGGGAPTGGAGVGGSPTSGASGTGGATGTGGGTSATGGTGGTSGTGGGNFTCTLPNLPDPSGLTEVNLKLPDPFTFFDGTKVTTKEQWECRRKEILAMAAKYLYGPVPSEPDEVTGTVSGGAVSITVKVGDKTESFSANINGSGDVIALKLSGGIFPPGSKDLSFGSGFEGKIRNLFGLSELNTNIANGWMIDRVMDVLEQNPGSGHDPTKVMVSGCSGCGKGAYLAGVFSRAPLVVIVESGGGGVANLRQAEWFRHGEGSSVWQCSDAKPQSIDNLEDSGICGPWVTSAARWLRSDPSKVYNLPFDTHLLLATIAPRHLVHFTNSNGRNSWCHLGGTCEALSAWAAKPVWKALGVPERMGFQMYSANHCGASGSQTALAGEMFKRAFEGDTSAKTDVMEIPDSGVQQPVSEWKDMWVDWDMETVLQ</sequence>
<accession>A0A4P2Q839</accession>
<feature type="region of interest" description="Disordered" evidence="4">
    <location>
        <begin position="31"/>
        <end position="120"/>
    </location>
</feature>
<reference evidence="7 8" key="1">
    <citation type="submission" date="2015-09" db="EMBL/GenBank/DDBJ databases">
        <title>Sorangium comparison.</title>
        <authorList>
            <person name="Zaburannyi N."/>
            <person name="Bunk B."/>
            <person name="Overmann J."/>
            <person name="Mueller R."/>
        </authorList>
    </citation>
    <scope>NUCLEOTIDE SEQUENCE [LARGE SCALE GENOMIC DNA]</scope>
    <source>
        <strain evidence="7 8">So ceGT47</strain>
    </source>
</reference>
<feature type="chain" id="PRO_5020664644" description="4-O-methyl-glucuronoyl methylesterase-like domain-containing protein" evidence="5">
    <location>
        <begin position="26"/>
        <end position="494"/>
    </location>
</feature>
<gene>
    <name evidence="7" type="ORF">SOCEGT47_057370</name>
</gene>
<proteinExistence type="predicted"/>
<feature type="compositionally biased region" description="Gly residues" evidence="4">
    <location>
        <begin position="31"/>
        <end position="116"/>
    </location>
</feature>
<organism evidence="7 8">
    <name type="scientific">Sorangium cellulosum</name>
    <name type="common">Polyangium cellulosum</name>
    <dbReference type="NCBI Taxonomy" id="56"/>
    <lineage>
        <taxon>Bacteria</taxon>
        <taxon>Pseudomonadati</taxon>
        <taxon>Myxococcota</taxon>
        <taxon>Polyangia</taxon>
        <taxon>Polyangiales</taxon>
        <taxon>Polyangiaceae</taxon>
        <taxon>Sorangium</taxon>
    </lineage>
</organism>
<feature type="domain" description="4-O-methyl-glucuronoyl methylesterase-like" evidence="6">
    <location>
        <begin position="237"/>
        <end position="422"/>
    </location>
</feature>
<evidence type="ECO:0000256" key="5">
    <source>
        <dbReference type="SAM" id="SignalP"/>
    </source>
</evidence>
<dbReference type="EMBL" id="CP012670">
    <property type="protein sequence ID" value="AUX25193.1"/>
    <property type="molecule type" value="Genomic_DNA"/>
</dbReference>
<evidence type="ECO:0000259" key="6">
    <source>
        <dbReference type="Pfam" id="PF22244"/>
    </source>
</evidence>
<keyword evidence="3" id="KW-0378">Hydrolase</keyword>
<dbReference type="Pfam" id="PF22244">
    <property type="entry name" value="GCE_fung"/>
    <property type="match status" value="1"/>
</dbReference>
<dbReference type="InterPro" id="IPR029058">
    <property type="entry name" value="AB_hydrolase_fold"/>
</dbReference>
<evidence type="ECO:0000256" key="3">
    <source>
        <dbReference type="ARBA" id="ARBA00022801"/>
    </source>
</evidence>
<dbReference type="AlphaFoldDB" id="A0A4P2Q839"/>
<dbReference type="InterPro" id="IPR054579">
    <property type="entry name" value="GCE-like_dom"/>
</dbReference>
<dbReference type="Proteomes" id="UP000295781">
    <property type="component" value="Chromosome"/>
</dbReference>
<evidence type="ECO:0000256" key="1">
    <source>
        <dbReference type="ARBA" id="ARBA00022487"/>
    </source>
</evidence>
<protein>
    <recommendedName>
        <fullName evidence="6">4-O-methyl-glucuronoyl methylesterase-like domain-containing protein</fullName>
    </recommendedName>
</protein>
<keyword evidence="1" id="KW-0719">Serine esterase</keyword>
<dbReference type="Gene3D" id="3.40.50.1820">
    <property type="entry name" value="alpha/beta hydrolase"/>
    <property type="match status" value="2"/>
</dbReference>
<evidence type="ECO:0000256" key="4">
    <source>
        <dbReference type="SAM" id="MobiDB-lite"/>
    </source>
</evidence>